<protein>
    <recommendedName>
        <fullName evidence="8">ABC transporter domain-containing protein</fullName>
    </recommendedName>
</protein>
<dbReference type="InterPro" id="IPR010929">
    <property type="entry name" value="PDR_CDR_ABC"/>
</dbReference>
<reference evidence="6" key="1">
    <citation type="submission" date="2020-07" db="EMBL/GenBank/DDBJ databases">
        <authorList>
            <person name="Nieuwenhuis M."/>
            <person name="Van De Peppel L.J.J."/>
        </authorList>
    </citation>
    <scope>NUCLEOTIDE SEQUENCE</scope>
    <source>
        <strain evidence="6">AP01</strain>
        <tissue evidence="6">Mycelium</tissue>
    </source>
</reference>
<keyword evidence="3" id="KW-0812">Transmembrane</keyword>
<reference evidence="6" key="2">
    <citation type="submission" date="2021-10" db="EMBL/GenBank/DDBJ databases">
        <title>Phylogenomics reveals ancestral predisposition of the termite-cultivated fungus Termitomyces towards a domesticated lifestyle.</title>
        <authorList>
            <person name="Auxier B."/>
            <person name="Grum-Grzhimaylo A."/>
            <person name="Cardenas M.E."/>
            <person name="Lodge J.D."/>
            <person name="Laessoe T."/>
            <person name="Pedersen O."/>
            <person name="Smith M.E."/>
            <person name="Kuyper T.W."/>
            <person name="Franco-Molano E.A."/>
            <person name="Baroni T.J."/>
            <person name="Aanen D.K."/>
        </authorList>
    </citation>
    <scope>NUCLEOTIDE SEQUENCE</scope>
    <source>
        <strain evidence="6">AP01</strain>
        <tissue evidence="6">Mycelium</tissue>
    </source>
</reference>
<dbReference type="PANTHER" id="PTHR19241">
    <property type="entry name" value="ATP-BINDING CASSETTE TRANSPORTER"/>
    <property type="match status" value="1"/>
</dbReference>
<dbReference type="GO" id="GO:0016020">
    <property type="term" value="C:membrane"/>
    <property type="evidence" value="ECO:0007669"/>
    <property type="project" value="InterPro"/>
</dbReference>
<feature type="compositionally biased region" description="Polar residues" evidence="2">
    <location>
        <begin position="122"/>
        <end position="132"/>
    </location>
</feature>
<keyword evidence="7" id="KW-1185">Reference proteome</keyword>
<evidence type="ECO:0000256" key="2">
    <source>
        <dbReference type="SAM" id="MobiDB-lite"/>
    </source>
</evidence>
<accession>A0A9P7G7H3</accession>
<evidence type="ECO:0008006" key="8">
    <source>
        <dbReference type="Google" id="ProtNLM"/>
    </source>
</evidence>
<feature type="domain" description="ABC transporter" evidence="4">
    <location>
        <begin position="171"/>
        <end position="255"/>
    </location>
</feature>
<dbReference type="EMBL" id="JABCKV010000079">
    <property type="protein sequence ID" value="KAG5644210.1"/>
    <property type="molecule type" value="Genomic_DNA"/>
</dbReference>
<gene>
    <name evidence="6" type="ORF">DXG03_008873</name>
</gene>
<proteinExistence type="predicted"/>
<keyword evidence="3" id="KW-1133">Transmembrane helix</keyword>
<dbReference type="Proteomes" id="UP000775547">
    <property type="component" value="Unassembled WGS sequence"/>
</dbReference>
<dbReference type="GO" id="GO:0016887">
    <property type="term" value="F:ATP hydrolysis activity"/>
    <property type="evidence" value="ECO:0007669"/>
    <property type="project" value="InterPro"/>
</dbReference>
<evidence type="ECO:0000313" key="6">
    <source>
        <dbReference type="EMBL" id="KAG5644210.1"/>
    </source>
</evidence>
<dbReference type="Pfam" id="PF06422">
    <property type="entry name" value="PDR_CDR"/>
    <property type="match status" value="1"/>
</dbReference>
<sequence>MANEFHTLNGQCSSLVPSGPGYEGVSLDNQVCATVGAIQGQDFVNGNRFIKLSYGYSYSHVWMNFGIVVAFGAAFITALLIFTEFNTAVAGETFMVLFKHGTKSPVLDEAVENPVDEEKSSSSKSTQRNGSDVDNEAAEKAVAATPAMNNIFSWQHLQYTVPVSAGTRVLLDDVSGYVVPGKLTALMGESGAGKTTLLNVLAERVDTGVVKGDRFVNGQPLPHDFQSQSGYCQQMDTHVPTDTVREALRFSASLRQPASVSTAEKEA</sequence>
<evidence type="ECO:0000259" key="4">
    <source>
        <dbReference type="Pfam" id="PF00005"/>
    </source>
</evidence>
<feature type="region of interest" description="Disordered" evidence="2">
    <location>
        <begin position="108"/>
        <end position="136"/>
    </location>
</feature>
<dbReference type="GO" id="GO:0005524">
    <property type="term" value="F:ATP binding"/>
    <property type="evidence" value="ECO:0007669"/>
    <property type="project" value="InterPro"/>
</dbReference>
<dbReference type="OrthoDB" id="3003173at2759"/>
<dbReference type="SUPFAM" id="SSF52540">
    <property type="entry name" value="P-loop containing nucleoside triphosphate hydrolases"/>
    <property type="match status" value="1"/>
</dbReference>
<keyword evidence="1" id="KW-0813">Transport</keyword>
<dbReference type="InterPro" id="IPR003439">
    <property type="entry name" value="ABC_transporter-like_ATP-bd"/>
</dbReference>
<evidence type="ECO:0000256" key="3">
    <source>
        <dbReference type="SAM" id="Phobius"/>
    </source>
</evidence>
<feature type="transmembrane region" description="Helical" evidence="3">
    <location>
        <begin position="61"/>
        <end position="82"/>
    </location>
</feature>
<dbReference type="GO" id="GO:0042626">
    <property type="term" value="F:ATPase-coupled transmembrane transporter activity"/>
    <property type="evidence" value="ECO:0007669"/>
    <property type="project" value="InterPro"/>
</dbReference>
<comment type="caution">
    <text evidence="6">The sequence shown here is derived from an EMBL/GenBank/DDBJ whole genome shotgun (WGS) entry which is preliminary data.</text>
</comment>
<evidence type="ECO:0000313" key="7">
    <source>
        <dbReference type="Proteomes" id="UP000775547"/>
    </source>
</evidence>
<keyword evidence="3" id="KW-0472">Membrane</keyword>
<name>A0A9P7G7H3_9AGAR</name>
<organism evidence="6 7">
    <name type="scientific">Asterophora parasitica</name>
    <dbReference type="NCBI Taxonomy" id="117018"/>
    <lineage>
        <taxon>Eukaryota</taxon>
        <taxon>Fungi</taxon>
        <taxon>Dikarya</taxon>
        <taxon>Basidiomycota</taxon>
        <taxon>Agaricomycotina</taxon>
        <taxon>Agaricomycetes</taxon>
        <taxon>Agaricomycetidae</taxon>
        <taxon>Agaricales</taxon>
        <taxon>Tricholomatineae</taxon>
        <taxon>Lyophyllaceae</taxon>
        <taxon>Asterophora</taxon>
    </lineage>
</organism>
<evidence type="ECO:0000256" key="1">
    <source>
        <dbReference type="ARBA" id="ARBA00022448"/>
    </source>
</evidence>
<feature type="domain" description="CDR ABC transporter" evidence="5">
    <location>
        <begin position="16"/>
        <end position="103"/>
    </location>
</feature>
<dbReference type="AlphaFoldDB" id="A0A9P7G7H3"/>
<evidence type="ECO:0000259" key="5">
    <source>
        <dbReference type="Pfam" id="PF06422"/>
    </source>
</evidence>
<dbReference type="InterPro" id="IPR027417">
    <property type="entry name" value="P-loop_NTPase"/>
</dbReference>
<dbReference type="Pfam" id="PF00005">
    <property type="entry name" value="ABC_tran"/>
    <property type="match status" value="1"/>
</dbReference>
<dbReference type="Gene3D" id="3.40.50.300">
    <property type="entry name" value="P-loop containing nucleotide triphosphate hydrolases"/>
    <property type="match status" value="1"/>
</dbReference>